<dbReference type="PANTHER" id="PTHR37461">
    <property type="entry name" value="ANTI-SIGMA-K FACTOR RSKA"/>
    <property type="match status" value="1"/>
</dbReference>
<sequence length="292" mass="32033">MEEVKAYIESGILELYVLGQLNAQEQKEVEAMASKYPEVKQEIEAIEIAMEQYALENAISPSIDLESKILEKIGVTKSPEKTESLPEPVKVVEPIKEAVIVPLNTAPYESKIKSLRIALVACIALLAVSIVALYSAHNQLGDAKDQIAALNLNNEKFTSTVNFMKQSNADLQKIIDMNNDPDWKTVKLAGTVMDPKAKMTVYWHAKGKHVMVDNSKMDLPANDQQHQYQLWAIVNGKPVDLGVFDVKADSTHILVAMKEIGSAAAFAVTLEKKGGSVSPTMNQMIVIGNVSI</sequence>
<dbReference type="PANTHER" id="PTHR37461:SF1">
    <property type="entry name" value="ANTI-SIGMA-K FACTOR RSKA"/>
    <property type="match status" value="1"/>
</dbReference>
<accession>A0ABU8NSN1</accession>
<dbReference type="RefSeq" id="WP_288882004.1">
    <property type="nucleotide sequence ID" value="NZ_CBFGNQ010000007.1"/>
</dbReference>
<dbReference type="InterPro" id="IPR018764">
    <property type="entry name" value="RskA_C"/>
</dbReference>
<reference evidence="3 4" key="1">
    <citation type="submission" date="2024-03" db="EMBL/GenBank/DDBJ databases">
        <title>Sequence of Lycoming College Course Isolates.</title>
        <authorList>
            <person name="Plotts O."/>
            <person name="Newman J."/>
        </authorList>
    </citation>
    <scope>NUCLEOTIDE SEQUENCE [LARGE SCALE GENOMIC DNA]</scope>
    <source>
        <strain evidence="3 4">CJB-3</strain>
    </source>
</reference>
<feature type="domain" description="Anti-sigma K factor RskA C-terminal" evidence="2">
    <location>
        <begin position="121"/>
        <end position="280"/>
    </location>
</feature>
<keyword evidence="1" id="KW-1133">Transmembrane helix</keyword>
<keyword evidence="1" id="KW-0812">Transmembrane</keyword>
<protein>
    <submittedName>
        <fullName evidence="3">Anti-sigma factor</fullName>
    </submittedName>
</protein>
<evidence type="ECO:0000256" key="1">
    <source>
        <dbReference type="SAM" id="Phobius"/>
    </source>
</evidence>
<proteinExistence type="predicted"/>
<evidence type="ECO:0000313" key="3">
    <source>
        <dbReference type="EMBL" id="MEJ2904472.1"/>
    </source>
</evidence>
<dbReference type="EMBL" id="JBBEUB010000006">
    <property type="protein sequence ID" value="MEJ2904472.1"/>
    <property type="molecule type" value="Genomic_DNA"/>
</dbReference>
<dbReference type="Proteomes" id="UP001378956">
    <property type="component" value="Unassembled WGS sequence"/>
</dbReference>
<feature type="transmembrane region" description="Helical" evidence="1">
    <location>
        <begin position="117"/>
        <end position="136"/>
    </location>
</feature>
<organism evidence="3 4">
    <name type="scientific">Pedobacter panaciterrae</name>
    <dbReference type="NCBI Taxonomy" id="363849"/>
    <lineage>
        <taxon>Bacteria</taxon>
        <taxon>Pseudomonadati</taxon>
        <taxon>Bacteroidota</taxon>
        <taxon>Sphingobacteriia</taxon>
        <taxon>Sphingobacteriales</taxon>
        <taxon>Sphingobacteriaceae</taxon>
        <taxon>Pedobacter</taxon>
    </lineage>
</organism>
<evidence type="ECO:0000313" key="4">
    <source>
        <dbReference type="Proteomes" id="UP001378956"/>
    </source>
</evidence>
<comment type="caution">
    <text evidence="3">The sequence shown here is derived from an EMBL/GenBank/DDBJ whole genome shotgun (WGS) entry which is preliminary data.</text>
</comment>
<dbReference type="InterPro" id="IPR051474">
    <property type="entry name" value="Anti-sigma-K/W_factor"/>
</dbReference>
<name>A0ABU8NSN1_9SPHI</name>
<evidence type="ECO:0000259" key="2">
    <source>
        <dbReference type="Pfam" id="PF10099"/>
    </source>
</evidence>
<keyword evidence="1" id="KW-0472">Membrane</keyword>
<dbReference type="Pfam" id="PF10099">
    <property type="entry name" value="RskA_C"/>
    <property type="match status" value="1"/>
</dbReference>
<gene>
    <name evidence="3" type="ORF">WAE58_18665</name>
</gene>
<keyword evidence="4" id="KW-1185">Reference proteome</keyword>